<dbReference type="EMBL" id="JACNEP010000004">
    <property type="protein sequence ID" value="MBC3765528.1"/>
    <property type="molecule type" value="Genomic_DNA"/>
</dbReference>
<keyword evidence="4" id="KW-0460">Magnesium</keyword>
<comment type="similarity">
    <text evidence="2">Belongs to the HAD-like hydrolase superfamily. CbbY/CbbZ/Gph/YieH family.</text>
</comment>
<sequence>MSSHSAVYDSEYGDPPVKLVIFDCDGVLIDSEIISLKVLKGLLADLGVELDNAYFTREFLGRSFSRVKQAVKDDFNVILPDEFEQQYLNKLIQVFDQQLAPVDGIKQVLSQLNIPFCVATSSHRERTDRALKATGLTDYFGRHIYTASQVKRGKPEPDLFLFAANQHQVQAQNCLVIEDSMSGLQAGIAAGMQVWHFQGGSHMPSSIADFSLPQGISRVISHWSQFFNVHPELHK</sequence>
<name>A0A8J6ITV4_9ALTE</name>
<dbReference type="RefSeq" id="WP_186506002.1">
    <property type="nucleotide sequence ID" value="NZ_JACNEP010000004.1"/>
</dbReference>
<protein>
    <submittedName>
        <fullName evidence="5">HAD family hydrolase</fullName>
    </submittedName>
</protein>
<dbReference type="Gene3D" id="3.40.50.1000">
    <property type="entry name" value="HAD superfamily/HAD-like"/>
    <property type="match status" value="1"/>
</dbReference>
<dbReference type="GO" id="GO:0046872">
    <property type="term" value="F:metal ion binding"/>
    <property type="evidence" value="ECO:0007669"/>
    <property type="project" value="UniProtKB-KW"/>
</dbReference>
<dbReference type="Proteomes" id="UP000601768">
    <property type="component" value="Unassembled WGS sequence"/>
</dbReference>
<dbReference type="InterPro" id="IPR036412">
    <property type="entry name" value="HAD-like_sf"/>
</dbReference>
<dbReference type="Gene3D" id="1.10.150.240">
    <property type="entry name" value="Putative phosphatase, domain 2"/>
    <property type="match status" value="1"/>
</dbReference>
<reference evidence="5" key="2">
    <citation type="submission" date="2020-08" db="EMBL/GenBank/DDBJ databases">
        <authorList>
            <person name="Lai Q."/>
        </authorList>
    </citation>
    <scope>NUCLEOTIDE SEQUENCE</scope>
    <source>
        <strain evidence="5">S27-2</strain>
    </source>
</reference>
<comment type="cofactor">
    <cofactor evidence="1">
        <name>Mg(2+)</name>
        <dbReference type="ChEBI" id="CHEBI:18420"/>
    </cofactor>
</comment>
<keyword evidence="3" id="KW-0479">Metal-binding</keyword>
<proteinExistence type="inferred from homology"/>
<dbReference type="CDD" id="cd07526">
    <property type="entry name" value="HAD_BPGM_like"/>
    <property type="match status" value="1"/>
</dbReference>
<evidence type="ECO:0000313" key="5">
    <source>
        <dbReference type="EMBL" id="MBC3765528.1"/>
    </source>
</evidence>
<keyword evidence="6" id="KW-1185">Reference proteome</keyword>
<dbReference type="InterPro" id="IPR023214">
    <property type="entry name" value="HAD_sf"/>
</dbReference>
<keyword evidence="5" id="KW-0378">Hydrolase</keyword>
<dbReference type="InterPro" id="IPR006439">
    <property type="entry name" value="HAD-SF_hydro_IA"/>
</dbReference>
<dbReference type="SUPFAM" id="SSF56784">
    <property type="entry name" value="HAD-like"/>
    <property type="match status" value="1"/>
</dbReference>
<evidence type="ECO:0000256" key="4">
    <source>
        <dbReference type="ARBA" id="ARBA00022842"/>
    </source>
</evidence>
<dbReference type="Pfam" id="PF00702">
    <property type="entry name" value="Hydrolase"/>
    <property type="match status" value="1"/>
</dbReference>
<dbReference type="PANTHER" id="PTHR46193:SF10">
    <property type="entry name" value="6-PHOSPHOGLUCONATE PHOSPHATASE"/>
    <property type="match status" value="1"/>
</dbReference>
<gene>
    <name evidence="5" type="ORF">H8B19_06545</name>
</gene>
<dbReference type="InterPro" id="IPR051600">
    <property type="entry name" value="Beta-PGM-like"/>
</dbReference>
<dbReference type="SFLD" id="SFLDS00003">
    <property type="entry name" value="Haloacid_Dehalogenase"/>
    <property type="match status" value="1"/>
</dbReference>
<evidence type="ECO:0000256" key="3">
    <source>
        <dbReference type="ARBA" id="ARBA00022723"/>
    </source>
</evidence>
<dbReference type="InterPro" id="IPR023198">
    <property type="entry name" value="PGP-like_dom2"/>
</dbReference>
<organism evidence="5 6">
    <name type="scientific">Neptunicella marina</name>
    <dbReference type="NCBI Taxonomy" id="2125989"/>
    <lineage>
        <taxon>Bacteria</taxon>
        <taxon>Pseudomonadati</taxon>
        <taxon>Pseudomonadota</taxon>
        <taxon>Gammaproteobacteria</taxon>
        <taxon>Alteromonadales</taxon>
        <taxon>Alteromonadaceae</taxon>
        <taxon>Neptunicella</taxon>
    </lineage>
</organism>
<dbReference type="PANTHER" id="PTHR46193">
    <property type="entry name" value="6-PHOSPHOGLUCONATE PHOSPHATASE"/>
    <property type="match status" value="1"/>
</dbReference>
<comment type="caution">
    <text evidence="5">The sequence shown here is derived from an EMBL/GenBank/DDBJ whole genome shotgun (WGS) entry which is preliminary data.</text>
</comment>
<evidence type="ECO:0000256" key="2">
    <source>
        <dbReference type="ARBA" id="ARBA00006171"/>
    </source>
</evidence>
<dbReference type="AlphaFoldDB" id="A0A8J6ITV4"/>
<dbReference type="SFLD" id="SFLDG01135">
    <property type="entry name" value="C1.5.6:_HAD__Beta-PGM__Phospha"/>
    <property type="match status" value="1"/>
</dbReference>
<evidence type="ECO:0000313" key="6">
    <source>
        <dbReference type="Proteomes" id="UP000601768"/>
    </source>
</evidence>
<dbReference type="SFLD" id="SFLDG01129">
    <property type="entry name" value="C1.5:_HAD__Beta-PGM__Phosphata"/>
    <property type="match status" value="1"/>
</dbReference>
<dbReference type="NCBIfam" id="TIGR01509">
    <property type="entry name" value="HAD-SF-IA-v3"/>
    <property type="match status" value="1"/>
</dbReference>
<accession>A0A8J6ITV4</accession>
<dbReference type="GO" id="GO:0016787">
    <property type="term" value="F:hydrolase activity"/>
    <property type="evidence" value="ECO:0007669"/>
    <property type="project" value="UniProtKB-KW"/>
</dbReference>
<evidence type="ECO:0000256" key="1">
    <source>
        <dbReference type="ARBA" id="ARBA00001946"/>
    </source>
</evidence>
<reference evidence="5" key="1">
    <citation type="journal article" date="2018" name="Int. J. Syst. Evol. Microbiol.">
        <title>Neptunicella marina gen. nov., sp. nov., isolated from surface seawater.</title>
        <authorList>
            <person name="Liu X."/>
            <person name="Lai Q."/>
            <person name="Du Y."/>
            <person name="Zhang X."/>
            <person name="Liu Z."/>
            <person name="Sun F."/>
            <person name="Shao Z."/>
        </authorList>
    </citation>
    <scope>NUCLEOTIDE SEQUENCE</scope>
    <source>
        <strain evidence="5">S27-2</strain>
    </source>
</reference>